<name>E1ZAW5_CHLVA</name>
<evidence type="ECO:0000313" key="3">
    <source>
        <dbReference type="Proteomes" id="UP000008141"/>
    </source>
</evidence>
<organism evidence="3">
    <name type="scientific">Chlorella variabilis</name>
    <name type="common">Green alga</name>
    <dbReference type="NCBI Taxonomy" id="554065"/>
    <lineage>
        <taxon>Eukaryota</taxon>
        <taxon>Viridiplantae</taxon>
        <taxon>Chlorophyta</taxon>
        <taxon>core chlorophytes</taxon>
        <taxon>Trebouxiophyceae</taxon>
        <taxon>Chlorellales</taxon>
        <taxon>Chlorellaceae</taxon>
        <taxon>Chlorella clade</taxon>
        <taxon>Chlorella</taxon>
    </lineage>
</organism>
<keyword evidence="1" id="KW-1133">Transmembrane helix</keyword>
<proteinExistence type="predicted"/>
<keyword evidence="3" id="KW-1185">Reference proteome</keyword>
<dbReference type="GeneID" id="17356502"/>
<dbReference type="Gene3D" id="6.10.140.1340">
    <property type="match status" value="1"/>
</dbReference>
<dbReference type="EMBL" id="GL433840">
    <property type="protein sequence ID" value="EFN56918.1"/>
    <property type="molecule type" value="Genomic_DNA"/>
</dbReference>
<accession>E1ZAW5</accession>
<evidence type="ECO:0000313" key="2">
    <source>
        <dbReference type="EMBL" id="EFN56918.1"/>
    </source>
</evidence>
<dbReference type="RefSeq" id="XP_005849020.1">
    <property type="nucleotide sequence ID" value="XM_005848958.1"/>
</dbReference>
<gene>
    <name evidence="2" type="ORF">CHLNCDRAFT_143433</name>
</gene>
<keyword evidence="1" id="KW-0472">Membrane</keyword>
<dbReference type="KEGG" id="cvr:CHLNCDRAFT_143433"/>
<dbReference type="InParanoid" id="E1ZAW5"/>
<feature type="transmembrane region" description="Helical" evidence="1">
    <location>
        <begin position="84"/>
        <end position="107"/>
    </location>
</feature>
<dbReference type="Proteomes" id="UP000008141">
    <property type="component" value="Unassembled WGS sequence"/>
</dbReference>
<keyword evidence="1" id="KW-0812">Transmembrane</keyword>
<sequence>MATVTPSALARVPQHSPASANARITERAIKSVKEAAKMSEEELTTRIGGLQREWDIERILEFNTGCFTLLGLLLAHWVHPNWLALAIAVPFFLVHHAVLGAAALPGLEIQDEAAALRALRGDYAEMCQHAGVKQGLLDHMLKNKQYQGRFIGTAVAKAARAAEE</sequence>
<reference evidence="2 3" key="1">
    <citation type="journal article" date="2010" name="Plant Cell">
        <title>The Chlorella variabilis NC64A genome reveals adaptation to photosymbiosis, coevolution with viruses, and cryptic sex.</title>
        <authorList>
            <person name="Blanc G."/>
            <person name="Duncan G."/>
            <person name="Agarkova I."/>
            <person name="Borodovsky M."/>
            <person name="Gurnon J."/>
            <person name="Kuo A."/>
            <person name="Lindquist E."/>
            <person name="Lucas S."/>
            <person name="Pangilinan J."/>
            <person name="Polle J."/>
            <person name="Salamov A."/>
            <person name="Terry A."/>
            <person name="Yamada T."/>
            <person name="Dunigan D.D."/>
            <person name="Grigoriev I.V."/>
            <person name="Claverie J.M."/>
            <person name="Van Etten J.L."/>
        </authorList>
    </citation>
    <scope>NUCLEOTIDE SEQUENCE [LARGE SCALE GENOMIC DNA]</scope>
    <source>
        <strain evidence="2 3">NC64A</strain>
    </source>
</reference>
<dbReference type="AlphaFoldDB" id="E1ZAW5"/>
<evidence type="ECO:0000256" key="1">
    <source>
        <dbReference type="SAM" id="Phobius"/>
    </source>
</evidence>
<protein>
    <submittedName>
        <fullName evidence="2">Uncharacterized protein</fullName>
    </submittedName>
</protein>
<feature type="transmembrane region" description="Helical" evidence="1">
    <location>
        <begin position="59"/>
        <end position="78"/>
    </location>
</feature>
<dbReference type="eggNOG" id="ENOG502T13J">
    <property type="taxonomic scope" value="Eukaryota"/>
</dbReference>